<evidence type="ECO:0000313" key="2">
    <source>
        <dbReference type="Proteomes" id="UP000257109"/>
    </source>
</evidence>
<sequence>MTESDHPRCSQERTEIIYPILDSQWASLVQVVPKKSRMTIMKNLYDEMVSTQIQNSWRVCINYRKLNQVTHKDHFPLPFNDQVLEKLTRKSHYYFLDGFFGYM</sequence>
<protein>
    <recommendedName>
        <fullName evidence="3">Retrovirus-related Pol polyprotein</fullName>
    </recommendedName>
</protein>
<dbReference type="OrthoDB" id="1723412at2759"/>
<organism evidence="1 2">
    <name type="scientific">Mucuna pruriens</name>
    <name type="common">Velvet bean</name>
    <name type="synonym">Dolichos pruriens</name>
    <dbReference type="NCBI Taxonomy" id="157652"/>
    <lineage>
        <taxon>Eukaryota</taxon>
        <taxon>Viridiplantae</taxon>
        <taxon>Streptophyta</taxon>
        <taxon>Embryophyta</taxon>
        <taxon>Tracheophyta</taxon>
        <taxon>Spermatophyta</taxon>
        <taxon>Magnoliopsida</taxon>
        <taxon>eudicotyledons</taxon>
        <taxon>Gunneridae</taxon>
        <taxon>Pentapetalae</taxon>
        <taxon>rosids</taxon>
        <taxon>fabids</taxon>
        <taxon>Fabales</taxon>
        <taxon>Fabaceae</taxon>
        <taxon>Papilionoideae</taxon>
        <taxon>50 kb inversion clade</taxon>
        <taxon>NPAAA clade</taxon>
        <taxon>indigoferoid/millettioid clade</taxon>
        <taxon>Phaseoleae</taxon>
        <taxon>Mucuna</taxon>
    </lineage>
</organism>
<dbReference type="Gene3D" id="3.10.10.10">
    <property type="entry name" value="HIV Type 1 Reverse Transcriptase, subunit A, domain 1"/>
    <property type="match status" value="1"/>
</dbReference>
<proteinExistence type="predicted"/>
<evidence type="ECO:0008006" key="3">
    <source>
        <dbReference type="Google" id="ProtNLM"/>
    </source>
</evidence>
<keyword evidence="2" id="KW-1185">Reference proteome</keyword>
<dbReference type="AlphaFoldDB" id="A0A371H9W0"/>
<dbReference type="PANTHER" id="PTHR24559:SF444">
    <property type="entry name" value="REVERSE TRANSCRIPTASE DOMAIN-CONTAINING PROTEIN"/>
    <property type="match status" value="1"/>
</dbReference>
<evidence type="ECO:0000313" key="1">
    <source>
        <dbReference type="EMBL" id="RDX99600.1"/>
    </source>
</evidence>
<dbReference type="InterPro" id="IPR053134">
    <property type="entry name" value="RNA-dir_DNA_polymerase"/>
</dbReference>
<dbReference type="SUPFAM" id="SSF56672">
    <property type="entry name" value="DNA/RNA polymerases"/>
    <property type="match status" value="1"/>
</dbReference>
<dbReference type="InterPro" id="IPR043502">
    <property type="entry name" value="DNA/RNA_pol_sf"/>
</dbReference>
<accession>A0A371H9W0</accession>
<dbReference type="EMBL" id="QJKJ01003192">
    <property type="protein sequence ID" value="RDX99600.1"/>
    <property type="molecule type" value="Genomic_DNA"/>
</dbReference>
<reference evidence="1" key="1">
    <citation type="submission" date="2018-05" db="EMBL/GenBank/DDBJ databases">
        <title>Draft genome of Mucuna pruriens seed.</title>
        <authorList>
            <person name="Nnadi N.E."/>
            <person name="Vos R."/>
            <person name="Hasami M.H."/>
            <person name="Devisetty U.K."/>
            <person name="Aguiy J.C."/>
        </authorList>
    </citation>
    <scope>NUCLEOTIDE SEQUENCE [LARGE SCALE GENOMIC DNA]</scope>
    <source>
        <strain evidence="1">JCA_2017</strain>
    </source>
</reference>
<comment type="caution">
    <text evidence="1">The sequence shown here is derived from an EMBL/GenBank/DDBJ whole genome shotgun (WGS) entry which is preliminary data.</text>
</comment>
<name>A0A371H9W0_MUCPR</name>
<dbReference type="PANTHER" id="PTHR24559">
    <property type="entry name" value="TRANSPOSON TY3-I GAG-POL POLYPROTEIN"/>
    <property type="match status" value="1"/>
</dbReference>
<dbReference type="Proteomes" id="UP000257109">
    <property type="component" value="Unassembled WGS sequence"/>
</dbReference>
<feature type="non-terminal residue" evidence="1">
    <location>
        <position position="1"/>
    </location>
</feature>
<gene>
    <name evidence="1" type="ORF">CR513_17332</name>
</gene>